<keyword evidence="4" id="KW-1185">Reference proteome</keyword>
<comment type="caution">
    <text evidence="3">The sequence shown here is derived from an EMBL/GenBank/DDBJ whole genome shotgun (WGS) entry which is preliminary data.</text>
</comment>
<protein>
    <recommendedName>
        <fullName evidence="2">DUF3859 domain-containing protein</fullName>
    </recommendedName>
</protein>
<evidence type="ECO:0000313" key="4">
    <source>
        <dbReference type="Proteomes" id="UP000241444"/>
    </source>
</evidence>
<evidence type="ECO:0000313" key="3">
    <source>
        <dbReference type="EMBL" id="PSH68290.1"/>
    </source>
</evidence>
<reference evidence="4" key="1">
    <citation type="submission" date="2017-11" db="EMBL/GenBank/DDBJ databases">
        <authorList>
            <person name="Kuznetsova I."/>
            <person name="Sazanova A."/>
            <person name="Chirak E."/>
            <person name="Safronova V."/>
            <person name="Willems A."/>
        </authorList>
    </citation>
    <scope>NUCLEOTIDE SEQUENCE [LARGE SCALE GENOMIC DNA]</scope>
    <source>
        <strain evidence="4">STM 196</strain>
    </source>
</reference>
<dbReference type="EMBL" id="PGGO01000009">
    <property type="protein sequence ID" value="PSH68290.1"/>
    <property type="molecule type" value="Genomic_DNA"/>
</dbReference>
<dbReference type="OrthoDB" id="8116914at2"/>
<dbReference type="InterPro" id="IPR024331">
    <property type="entry name" value="DUF3859"/>
</dbReference>
<feature type="domain" description="DUF3859" evidence="2">
    <location>
        <begin position="29"/>
        <end position="163"/>
    </location>
</feature>
<evidence type="ECO:0000256" key="1">
    <source>
        <dbReference type="SAM" id="SignalP"/>
    </source>
</evidence>
<organism evidence="3 4">
    <name type="scientific">Phyllobacterium brassicacearum</name>
    <dbReference type="NCBI Taxonomy" id="314235"/>
    <lineage>
        <taxon>Bacteria</taxon>
        <taxon>Pseudomonadati</taxon>
        <taxon>Pseudomonadota</taxon>
        <taxon>Alphaproteobacteria</taxon>
        <taxon>Hyphomicrobiales</taxon>
        <taxon>Phyllobacteriaceae</taxon>
        <taxon>Phyllobacterium</taxon>
    </lineage>
</organism>
<feature type="signal peptide" evidence="1">
    <location>
        <begin position="1"/>
        <end position="23"/>
    </location>
</feature>
<name>A0A2P7BPA4_9HYPH</name>
<dbReference type="Gene3D" id="2.60.40.2390">
    <property type="match status" value="1"/>
</dbReference>
<feature type="chain" id="PRO_5015116621" description="DUF3859 domain-containing protein" evidence="1">
    <location>
        <begin position="24"/>
        <end position="171"/>
    </location>
</feature>
<gene>
    <name evidence="3" type="ORF">CU102_13355</name>
</gene>
<dbReference type="Proteomes" id="UP000241444">
    <property type="component" value="Unassembled WGS sequence"/>
</dbReference>
<dbReference type="Pfam" id="PF12975">
    <property type="entry name" value="DUF3859"/>
    <property type="match status" value="1"/>
</dbReference>
<evidence type="ECO:0000259" key="2">
    <source>
        <dbReference type="Pfam" id="PF12975"/>
    </source>
</evidence>
<keyword evidence="1" id="KW-0732">Signal</keyword>
<sequence length="171" mass="18473">MACFRPASCLALIFLMSARLAVAEEAPPIIEIVDWGLTSAKEVGSEVSPDTPTGLNRLVEGPIDVTRTTKIHACIGTSFGILYRMSAVDDVGVLPITVVVLHPKISTPDGRLMEQSSWPDTAVSQRRYAGWVFEESFELVSGSWTISLRDMSGKELNSKSFSVIAGNCPIS</sequence>
<accession>A0A2P7BPA4</accession>
<dbReference type="AlphaFoldDB" id="A0A2P7BPA4"/>
<proteinExistence type="predicted"/>